<evidence type="ECO:0000313" key="2">
    <source>
        <dbReference type="EMBL" id="VDD00300.1"/>
    </source>
</evidence>
<name>A0A3P6BG92_BRAOL</name>
<organism evidence="2">
    <name type="scientific">Brassica oleracea</name>
    <name type="common">Wild cabbage</name>
    <dbReference type="NCBI Taxonomy" id="3712"/>
    <lineage>
        <taxon>Eukaryota</taxon>
        <taxon>Viridiplantae</taxon>
        <taxon>Streptophyta</taxon>
        <taxon>Embryophyta</taxon>
        <taxon>Tracheophyta</taxon>
        <taxon>Spermatophyta</taxon>
        <taxon>Magnoliopsida</taxon>
        <taxon>eudicotyledons</taxon>
        <taxon>Gunneridae</taxon>
        <taxon>Pentapetalae</taxon>
        <taxon>rosids</taxon>
        <taxon>malvids</taxon>
        <taxon>Brassicales</taxon>
        <taxon>Brassicaceae</taxon>
        <taxon>Brassiceae</taxon>
        <taxon>Brassica</taxon>
    </lineage>
</organism>
<dbReference type="AlphaFoldDB" id="A0A3P6BG92"/>
<dbReference type="EMBL" id="LR031872">
    <property type="protein sequence ID" value="VDD00300.1"/>
    <property type="molecule type" value="Genomic_DNA"/>
</dbReference>
<proteinExistence type="predicted"/>
<feature type="region of interest" description="Disordered" evidence="1">
    <location>
        <begin position="14"/>
        <end position="41"/>
    </location>
</feature>
<accession>A0A3P6BG92</accession>
<reference evidence="2" key="1">
    <citation type="submission" date="2018-11" db="EMBL/GenBank/DDBJ databases">
        <authorList>
            <consortium name="Genoscope - CEA"/>
            <person name="William W."/>
        </authorList>
    </citation>
    <scope>NUCLEOTIDE SEQUENCE</scope>
</reference>
<sequence>MNLNHTRILAFRNKPKDPAQLLPTDHSASSLHQQQPKSVKPRRHIPQVFRIYFLLYCIDPTLDAPDIVDDF</sequence>
<gene>
    <name evidence="2" type="ORF">BOLC3T20970H</name>
</gene>
<feature type="compositionally biased region" description="Polar residues" evidence="1">
    <location>
        <begin position="26"/>
        <end position="37"/>
    </location>
</feature>
<evidence type="ECO:0000256" key="1">
    <source>
        <dbReference type="SAM" id="MobiDB-lite"/>
    </source>
</evidence>
<protein>
    <submittedName>
        <fullName evidence="2">Uncharacterized protein</fullName>
    </submittedName>
</protein>